<dbReference type="NCBIfam" id="TIGR00031">
    <property type="entry name" value="UDP-GALP_mutase"/>
    <property type="match status" value="1"/>
</dbReference>
<organism evidence="7 8">
    <name type="scientific">Desulfobacula phenolica</name>
    <dbReference type="NCBI Taxonomy" id="90732"/>
    <lineage>
        <taxon>Bacteria</taxon>
        <taxon>Pseudomonadati</taxon>
        <taxon>Thermodesulfobacteriota</taxon>
        <taxon>Desulfobacteria</taxon>
        <taxon>Desulfobacterales</taxon>
        <taxon>Desulfobacteraceae</taxon>
        <taxon>Desulfobacula</taxon>
    </lineage>
</organism>
<keyword evidence="3" id="KW-0285">Flavoprotein</keyword>
<dbReference type="SUPFAM" id="SSF51971">
    <property type="entry name" value="Nucleotide-binding domain"/>
    <property type="match status" value="1"/>
</dbReference>
<evidence type="ECO:0000256" key="3">
    <source>
        <dbReference type="ARBA" id="ARBA00022630"/>
    </source>
</evidence>
<name>A0A1H2JX14_9BACT</name>
<evidence type="ECO:0000259" key="6">
    <source>
        <dbReference type="Pfam" id="PF03275"/>
    </source>
</evidence>
<dbReference type="Pfam" id="PF03275">
    <property type="entry name" value="GLF"/>
    <property type="match status" value="1"/>
</dbReference>
<dbReference type="RefSeq" id="WP_092237928.1">
    <property type="nucleotide sequence ID" value="NZ_FNLL01000016.1"/>
</dbReference>
<accession>A0A1H2JX14</accession>
<comment type="cofactor">
    <cofactor evidence="1">
        <name>FAD</name>
        <dbReference type="ChEBI" id="CHEBI:57692"/>
    </cofactor>
</comment>
<sequence>MKTVDILIVGAGITGITAASILAREKNKTVLIVEKRHHIGGNCYDCFNEDGILIHLYGPHIFHTQHKDVWDYLSQFTDWLDYVHHVKAFVDGKYISFPININTFEQLFEKSFTKDDVLAYLEREKIDLPEIKNAEDMVISRMGNTIYNKFFKNYTRKQWGVDAKDLAPEITERIPIRFDRDDRFFTDPYQGMPEKGYTELFKAMLDHEKIQVITGKDYRDIKDQVNFDKIIYTGPVDAFFDYKYGYLPYRGINFSFKTYDQENRLPMAVVNCPNDHSYTRITEFKHMTFQKHPKTTLCYEYPSDVQAGRNNPVPSYPILNNSSIKKYKKYLNLSHKKKDTIFIGRLGKFQYLNMDICVKHVMDRLIFD</sequence>
<reference evidence="8" key="1">
    <citation type="submission" date="2016-10" db="EMBL/GenBank/DDBJ databases">
        <authorList>
            <person name="Varghese N."/>
            <person name="Submissions S."/>
        </authorList>
    </citation>
    <scope>NUCLEOTIDE SEQUENCE [LARGE SCALE GENOMIC DNA]</scope>
    <source>
        <strain evidence="8">DSM 3384</strain>
    </source>
</reference>
<dbReference type="GO" id="GO:0050660">
    <property type="term" value="F:flavin adenine dinucleotide binding"/>
    <property type="evidence" value="ECO:0007669"/>
    <property type="project" value="TreeGrafter"/>
</dbReference>
<dbReference type="GO" id="GO:0005829">
    <property type="term" value="C:cytosol"/>
    <property type="evidence" value="ECO:0007669"/>
    <property type="project" value="TreeGrafter"/>
</dbReference>
<dbReference type="InterPro" id="IPR004379">
    <property type="entry name" value="UDP-GALP_mutase"/>
</dbReference>
<comment type="similarity">
    <text evidence="2">Belongs to the UDP-galactopyranose/dTDP-fucopyranose mutase family.</text>
</comment>
<keyword evidence="4" id="KW-0274">FAD</keyword>
<evidence type="ECO:0000313" key="7">
    <source>
        <dbReference type="EMBL" id="SDU60645.1"/>
    </source>
</evidence>
<dbReference type="Proteomes" id="UP000199608">
    <property type="component" value="Unassembled WGS sequence"/>
</dbReference>
<keyword evidence="8" id="KW-1185">Reference proteome</keyword>
<keyword evidence="5" id="KW-0413">Isomerase</keyword>
<gene>
    <name evidence="7" type="ORF">SAMN04487931_11652</name>
</gene>
<dbReference type="PANTHER" id="PTHR21197:SF0">
    <property type="entry name" value="UDP-GALACTOPYRANOSE MUTASE"/>
    <property type="match status" value="1"/>
</dbReference>
<dbReference type="Gene3D" id="3.40.50.720">
    <property type="entry name" value="NAD(P)-binding Rossmann-like Domain"/>
    <property type="match status" value="3"/>
</dbReference>
<evidence type="ECO:0000256" key="1">
    <source>
        <dbReference type="ARBA" id="ARBA00001974"/>
    </source>
</evidence>
<dbReference type="SUPFAM" id="SSF54373">
    <property type="entry name" value="FAD-linked reductases, C-terminal domain"/>
    <property type="match status" value="1"/>
</dbReference>
<dbReference type="InterPro" id="IPR015899">
    <property type="entry name" value="UDP-GalPyranose_mutase_C"/>
</dbReference>
<dbReference type="GO" id="GO:0008767">
    <property type="term" value="F:UDP-galactopyranose mutase activity"/>
    <property type="evidence" value="ECO:0007669"/>
    <property type="project" value="InterPro"/>
</dbReference>
<evidence type="ECO:0000256" key="4">
    <source>
        <dbReference type="ARBA" id="ARBA00022827"/>
    </source>
</evidence>
<dbReference type="EMBL" id="FNLL01000016">
    <property type="protein sequence ID" value="SDU60645.1"/>
    <property type="molecule type" value="Genomic_DNA"/>
</dbReference>
<evidence type="ECO:0000256" key="2">
    <source>
        <dbReference type="ARBA" id="ARBA00009321"/>
    </source>
</evidence>
<evidence type="ECO:0000256" key="5">
    <source>
        <dbReference type="ARBA" id="ARBA00023235"/>
    </source>
</evidence>
<dbReference type="AlphaFoldDB" id="A0A1H2JX14"/>
<dbReference type="PANTHER" id="PTHR21197">
    <property type="entry name" value="UDP-GALACTOPYRANOSE MUTASE"/>
    <property type="match status" value="1"/>
</dbReference>
<proteinExistence type="inferred from homology"/>
<protein>
    <submittedName>
        <fullName evidence="7">UDP-galactopyranose mutase</fullName>
    </submittedName>
</protein>
<feature type="domain" description="UDP-galactopyranose mutase C-terminal" evidence="6">
    <location>
        <begin position="149"/>
        <end position="351"/>
    </location>
</feature>
<evidence type="ECO:0000313" key="8">
    <source>
        <dbReference type="Proteomes" id="UP000199608"/>
    </source>
</evidence>
<dbReference type="Pfam" id="PF13450">
    <property type="entry name" value="NAD_binding_8"/>
    <property type="match status" value="1"/>
</dbReference>